<dbReference type="PANTHER" id="PTHR30629">
    <property type="entry name" value="PROPHAGE INTEGRASE"/>
    <property type="match status" value="1"/>
</dbReference>
<dbReference type="CDD" id="cd00801">
    <property type="entry name" value="INT_P4_C"/>
    <property type="match status" value="1"/>
</dbReference>
<keyword evidence="3 5" id="KW-0238">DNA-binding</keyword>
<dbReference type="InterPro" id="IPR050808">
    <property type="entry name" value="Phage_Integrase"/>
</dbReference>
<dbReference type="Gene3D" id="1.10.150.130">
    <property type="match status" value="1"/>
</dbReference>
<dbReference type="GO" id="GO:0015074">
    <property type="term" value="P:DNA integration"/>
    <property type="evidence" value="ECO:0007669"/>
    <property type="project" value="UniProtKB-KW"/>
</dbReference>
<dbReference type="InterPro" id="IPR010998">
    <property type="entry name" value="Integrase_recombinase_N"/>
</dbReference>
<dbReference type="GO" id="GO:0003677">
    <property type="term" value="F:DNA binding"/>
    <property type="evidence" value="ECO:0007669"/>
    <property type="project" value="UniProtKB-UniRule"/>
</dbReference>
<dbReference type="Pfam" id="PF00589">
    <property type="entry name" value="Phage_integrase"/>
    <property type="match status" value="1"/>
</dbReference>
<dbReference type="InterPro" id="IPR044068">
    <property type="entry name" value="CB"/>
</dbReference>
<feature type="domain" description="Core-binding (CB)" evidence="7">
    <location>
        <begin position="98"/>
        <end position="179"/>
    </location>
</feature>
<proteinExistence type="inferred from homology"/>
<dbReference type="PANTHER" id="PTHR30629:SF2">
    <property type="entry name" value="PROPHAGE INTEGRASE INTS-RELATED"/>
    <property type="match status" value="1"/>
</dbReference>
<organism evidence="8 9">
    <name type="scientific">Alysiella crassa</name>
    <dbReference type="NCBI Taxonomy" id="153491"/>
    <lineage>
        <taxon>Bacteria</taxon>
        <taxon>Pseudomonadati</taxon>
        <taxon>Pseudomonadota</taxon>
        <taxon>Betaproteobacteria</taxon>
        <taxon>Neisseriales</taxon>
        <taxon>Neisseriaceae</taxon>
        <taxon>Alysiella</taxon>
    </lineage>
</organism>
<evidence type="ECO:0000256" key="2">
    <source>
        <dbReference type="ARBA" id="ARBA00022908"/>
    </source>
</evidence>
<dbReference type="STRING" id="1120980.GCA_000745955_02226"/>
<dbReference type="EMBL" id="UFSO01000002">
    <property type="protein sequence ID" value="SSY70232.1"/>
    <property type="molecule type" value="Genomic_DNA"/>
</dbReference>
<evidence type="ECO:0000259" key="7">
    <source>
        <dbReference type="PROSITE" id="PS51900"/>
    </source>
</evidence>
<dbReference type="InterPro" id="IPR053876">
    <property type="entry name" value="Phage_int_M"/>
</dbReference>
<dbReference type="RefSeq" id="WP_034294980.1">
    <property type="nucleotide sequence ID" value="NZ_CP091519.2"/>
</dbReference>
<protein>
    <submittedName>
        <fullName evidence="8">Prophage CPS-53 integrase</fullName>
    </submittedName>
</protein>
<evidence type="ECO:0000256" key="3">
    <source>
        <dbReference type="ARBA" id="ARBA00023125"/>
    </source>
</evidence>
<dbReference type="Pfam" id="PF22022">
    <property type="entry name" value="Phage_int_M"/>
    <property type="match status" value="1"/>
</dbReference>
<dbReference type="Pfam" id="PF13356">
    <property type="entry name" value="Arm-DNA-bind_3"/>
    <property type="match status" value="1"/>
</dbReference>
<keyword evidence="2" id="KW-0229">DNA integration</keyword>
<dbReference type="AlphaFoldDB" id="A0A376BKF2"/>
<dbReference type="PROSITE" id="PS51898">
    <property type="entry name" value="TYR_RECOMBINASE"/>
    <property type="match status" value="1"/>
</dbReference>
<evidence type="ECO:0000259" key="6">
    <source>
        <dbReference type="PROSITE" id="PS51898"/>
    </source>
</evidence>
<evidence type="ECO:0000256" key="4">
    <source>
        <dbReference type="ARBA" id="ARBA00023172"/>
    </source>
</evidence>
<name>A0A376BKF2_9NEIS</name>
<evidence type="ECO:0000256" key="5">
    <source>
        <dbReference type="PROSITE-ProRule" id="PRU01248"/>
    </source>
</evidence>
<dbReference type="SUPFAM" id="SSF56349">
    <property type="entry name" value="DNA breaking-rejoining enzymes"/>
    <property type="match status" value="1"/>
</dbReference>
<evidence type="ECO:0000313" key="9">
    <source>
        <dbReference type="Proteomes" id="UP000254209"/>
    </source>
</evidence>
<evidence type="ECO:0000313" key="8">
    <source>
        <dbReference type="EMBL" id="SSY70232.1"/>
    </source>
</evidence>
<sequence>MPLNDRQIKNAKPSDKIQKLSDGGGLCLVVHPNGGKYWQLNFRFDGKQKTLSIGTYPTIALTQARAARETAKQQIAQGIDPAAAKQQQKTERAAARANTFHAIAAQWHEKQTPKWKPNHAARVWHGLEMDVFPQIGGLPIDKIGVQDVKAVLDKIAERGALVTAKKIREWIGAVFKYAAMLELTDRNPAAVLSGYLAQNETVNMPALPRERLPEFYRRLLSTPAERQNIIGILLIMLVFVRNHELRGGLWCEIDFQAATWTIPAERMKRPRPHIIPLSNWAVELLRELHGITGHTPFMFPSSSSKSGYISENTLGKIINTMGYKGIATPHGFRSLASSILNEQGFNPDSIERQLAHIDENKVRAAYNRAEYWNERVEFMQWYSDYLKSHYPTEN</sequence>
<dbReference type="InterPro" id="IPR025166">
    <property type="entry name" value="Integrase_DNA_bind_dom"/>
</dbReference>
<dbReference type="OrthoDB" id="9775880at2"/>
<dbReference type="Proteomes" id="UP000254209">
    <property type="component" value="Unassembled WGS sequence"/>
</dbReference>
<dbReference type="InterPro" id="IPR011010">
    <property type="entry name" value="DNA_brk_join_enz"/>
</dbReference>
<dbReference type="Gene3D" id="3.30.160.390">
    <property type="entry name" value="Integrase, DNA-binding domain"/>
    <property type="match status" value="1"/>
</dbReference>
<dbReference type="GO" id="GO:0006310">
    <property type="term" value="P:DNA recombination"/>
    <property type="evidence" value="ECO:0007669"/>
    <property type="project" value="UniProtKB-KW"/>
</dbReference>
<gene>
    <name evidence="8" type="primary">intS_2</name>
    <name evidence="8" type="ORF">NCTC10283_00314</name>
</gene>
<feature type="domain" description="Tyr recombinase" evidence="6">
    <location>
        <begin position="202"/>
        <end position="379"/>
    </location>
</feature>
<dbReference type="InterPro" id="IPR038488">
    <property type="entry name" value="Integrase_DNA-bd_sf"/>
</dbReference>
<comment type="similarity">
    <text evidence="1">Belongs to the 'phage' integrase family.</text>
</comment>
<dbReference type="InterPro" id="IPR013762">
    <property type="entry name" value="Integrase-like_cat_sf"/>
</dbReference>
<keyword evidence="4" id="KW-0233">DNA recombination</keyword>
<keyword evidence="9" id="KW-1185">Reference proteome</keyword>
<evidence type="ECO:0000256" key="1">
    <source>
        <dbReference type="ARBA" id="ARBA00008857"/>
    </source>
</evidence>
<accession>A0A376BKF2</accession>
<dbReference type="Gene3D" id="1.10.443.10">
    <property type="entry name" value="Intergrase catalytic core"/>
    <property type="match status" value="1"/>
</dbReference>
<dbReference type="InterPro" id="IPR002104">
    <property type="entry name" value="Integrase_catalytic"/>
</dbReference>
<reference evidence="8 9" key="1">
    <citation type="submission" date="2018-06" db="EMBL/GenBank/DDBJ databases">
        <authorList>
            <consortium name="Pathogen Informatics"/>
            <person name="Doyle S."/>
        </authorList>
    </citation>
    <scope>NUCLEOTIDE SEQUENCE [LARGE SCALE GENOMIC DNA]</scope>
    <source>
        <strain evidence="8 9">NCTC10283</strain>
    </source>
</reference>
<dbReference type="PROSITE" id="PS51900">
    <property type="entry name" value="CB"/>
    <property type="match status" value="1"/>
</dbReference>